<dbReference type="EMBL" id="PTIU01000006">
    <property type="protein sequence ID" value="PPK55333.1"/>
    <property type="molecule type" value="Genomic_DNA"/>
</dbReference>
<evidence type="ECO:0000313" key="5">
    <source>
        <dbReference type="Proteomes" id="UP000239446"/>
    </source>
</evidence>
<evidence type="ECO:0000256" key="1">
    <source>
        <dbReference type="SAM" id="MobiDB-lite"/>
    </source>
</evidence>
<dbReference type="OrthoDB" id="7062774at2"/>
<dbReference type="RefSeq" id="WP_104415611.1">
    <property type="nucleotide sequence ID" value="NZ_PTIT01000006.1"/>
</dbReference>
<sequence>MELQPLDSIWIGVLISALLLSSPTTNAEIYQWTDSNGKVHFSDRVPVQHRDEANPVELSAKPPSKEEVEAAHARAERIRDAAESTAEANSPDRAPENHKEALPKPENAKTSERPPLTSPATPMERKKRYEQAMERYRKAQDCFGPYKNRNGSNRVEAYDKCPIIPRPRESDY</sequence>
<evidence type="ECO:0000259" key="2">
    <source>
        <dbReference type="Pfam" id="PF13511"/>
    </source>
</evidence>
<feature type="region of interest" description="Disordered" evidence="1">
    <location>
        <begin position="47"/>
        <end position="133"/>
    </location>
</feature>
<feature type="domain" description="DUF4124" evidence="2">
    <location>
        <begin position="17"/>
        <end position="71"/>
    </location>
</feature>
<proteinExistence type="predicted"/>
<dbReference type="Proteomes" id="UP000239648">
    <property type="component" value="Unassembled WGS sequence"/>
</dbReference>
<dbReference type="Pfam" id="PF13511">
    <property type="entry name" value="DUF4124"/>
    <property type="match status" value="1"/>
</dbReference>
<evidence type="ECO:0000313" key="4">
    <source>
        <dbReference type="EMBL" id="PPK55333.1"/>
    </source>
</evidence>
<dbReference type="EMBL" id="PTIT01000006">
    <property type="protein sequence ID" value="PPK52357.1"/>
    <property type="molecule type" value="Genomic_DNA"/>
</dbReference>
<feature type="compositionally biased region" description="Basic and acidic residues" evidence="1">
    <location>
        <begin position="63"/>
        <end position="82"/>
    </location>
</feature>
<reference evidence="4 5" key="2">
    <citation type="submission" date="2018-02" db="EMBL/GenBank/DDBJ databases">
        <title>Subsurface microbial communities from deep shales in Ohio and West Virginia, USA.</title>
        <authorList>
            <person name="Wrighton K."/>
        </authorList>
    </citation>
    <scope>NUCLEOTIDE SEQUENCE [LARGE SCALE GENOMIC DNA]</scope>
    <source>
        <strain evidence="4 5">UTICA-S1B9</strain>
    </source>
</reference>
<dbReference type="Proteomes" id="UP000239446">
    <property type="component" value="Unassembled WGS sequence"/>
</dbReference>
<feature type="compositionally biased region" description="Basic and acidic residues" evidence="1">
    <location>
        <begin position="93"/>
        <end position="112"/>
    </location>
</feature>
<evidence type="ECO:0000313" key="3">
    <source>
        <dbReference type="EMBL" id="PPK52357.1"/>
    </source>
</evidence>
<comment type="caution">
    <text evidence="4">The sequence shown here is derived from an EMBL/GenBank/DDBJ whole genome shotgun (WGS) entry which is preliminary data.</text>
</comment>
<keyword evidence="6" id="KW-1185">Reference proteome</keyword>
<dbReference type="InterPro" id="IPR025392">
    <property type="entry name" value="DUF4124"/>
</dbReference>
<name>A0A2S6G814_9GAMM</name>
<dbReference type="AlphaFoldDB" id="A0A2S6G814"/>
<reference evidence="3 6" key="1">
    <citation type="submission" date="2018-02" db="EMBL/GenBank/DDBJ databases">
        <title>Deep subsurface shale carbon reservoir microbial communities from Ohio and West Virginia, USA.</title>
        <authorList>
            <person name="Wrighton K."/>
        </authorList>
    </citation>
    <scope>NUCLEOTIDE SEQUENCE [LARGE SCALE GENOMIC DNA]</scope>
    <source>
        <strain evidence="3 6">UTICA-S1B6</strain>
    </source>
</reference>
<gene>
    <name evidence="4" type="ORF">B0H24_100695</name>
    <name evidence="3" type="ORF">BY455_10695</name>
</gene>
<protein>
    <submittedName>
        <fullName evidence="4">Uncharacterized protein DUF4124</fullName>
    </submittedName>
</protein>
<organism evidence="4 5">
    <name type="scientific">Marinobacter persicus</name>
    <dbReference type="NCBI Taxonomy" id="930118"/>
    <lineage>
        <taxon>Bacteria</taxon>
        <taxon>Pseudomonadati</taxon>
        <taxon>Pseudomonadota</taxon>
        <taxon>Gammaproteobacteria</taxon>
        <taxon>Pseudomonadales</taxon>
        <taxon>Marinobacteraceae</taxon>
        <taxon>Marinobacter</taxon>
    </lineage>
</organism>
<evidence type="ECO:0000313" key="6">
    <source>
        <dbReference type="Proteomes" id="UP000239648"/>
    </source>
</evidence>
<feature type="compositionally biased region" description="Basic and acidic residues" evidence="1">
    <location>
        <begin position="123"/>
        <end position="133"/>
    </location>
</feature>
<accession>A0A2S6G814</accession>